<accession>A0A2S9XL76</accession>
<gene>
    <name evidence="1" type="ORF">ENSA7_80570</name>
</gene>
<reference evidence="1 2" key="1">
    <citation type="submission" date="2018-03" db="EMBL/GenBank/DDBJ databases">
        <title>Draft Genome Sequences of the Obligatory Marine Myxobacteria Enhygromyxa salina SWB007.</title>
        <authorList>
            <person name="Poehlein A."/>
            <person name="Moghaddam J.A."/>
            <person name="Harms H."/>
            <person name="Alanjari M."/>
            <person name="Koenig G.M."/>
            <person name="Daniel R."/>
            <person name="Schaeberle T.F."/>
        </authorList>
    </citation>
    <scope>NUCLEOTIDE SEQUENCE [LARGE SCALE GENOMIC DNA]</scope>
    <source>
        <strain evidence="1 2">SWB007</strain>
    </source>
</reference>
<dbReference type="EMBL" id="PVNL01000147">
    <property type="protein sequence ID" value="PRP93629.1"/>
    <property type="molecule type" value="Genomic_DNA"/>
</dbReference>
<dbReference type="OrthoDB" id="6372180at2"/>
<dbReference type="Proteomes" id="UP000238823">
    <property type="component" value="Unassembled WGS sequence"/>
</dbReference>
<organism evidence="1 2">
    <name type="scientific">Enhygromyxa salina</name>
    <dbReference type="NCBI Taxonomy" id="215803"/>
    <lineage>
        <taxon>Bacteria</taxon>
        <taxon>Pseudomonadati</taxon>
        <taxon>Myxococcota</taxon>
        <taxon>Polyangia</taxon>
        <taxon>Nannocystales</taxon>
        <taxon>Nannocystaceae</taxon>
        <taxon>Enhygromyxa</taxon>
    </lineage>
</organism>
<comment type="caution">
    <text evidence="1">The sequence shown here is derived from an EMBL/GenBank/DDBJ whole genome shotgun (WGS) entry which is preliminary data.</text>
</comment>
<dbReference type="AlphaFoldDB" id="A0A2S9XL76"/>
<protein>
    <submittedName>
        <fullName evidence="1">Uncharacterized protein</fullName>
    </submittedName>
</protein>
<evidence type="ECO:0000313" key="1">
    <source>
        <dbReference type="EMBL" id="PRP93629.1"/>
    </source>
</evidence>
<evidence type="ECO:0000313" key="2">
    <source>
        <dbReference type="Proteomes" id="UP000238823"/>
    </source>
</evidence>
<name>A0A2S9XL76_9BACT</name>
<proteinExistence type="predicted"/>
<sequence>MDFQAFKTAVAKQFERMQRHTLLRATVDKDALWATYLDSFPPGTNELFRERRRYDCSSCRQFIRAVGDVVAIIDGKLETIWDVRISGFQPTTDALAALVRDAPVENIFLHYERTAGADKTFEEMSERVHTWHHFFVNILEKHVKPRSQIPTALAEPRDLRNVLIRGLGEISVDAIDTVLDLISQNSLYRGEEHKFAVTAFKRLKAQFEGLPADQQKLFGWTTETPASVAKIRNTSIGTLLVDLSEGRDLNSAVGRFEALVAPANYKRPSALISKGMIEQAKAKLVEMGLSSSLERRHATLEDITINNILFADRAAREVINGDVFDELTAATASTPKDLDKIQEVPIERFLAEILPRAQSLELLLENRHASKLVSLIAPVDPTAGGLFKWNNNFSWSYIGELADSIRERVKKAGGNVTGDLCCRLSWSNFDDLDLHMHEPGGAHIYFGHKRSDATGGRLDVDMNAGSGQTREPVENIFYGDRGKMREGVYTLSVHQYTRRESTDIGFEVEIDYLGTLHRFAYAKPMRQGETVNVAKLDYSHSAGLELTESLPRSSGSRDLWGLPSKSFHRVTTVMMSPNHWDGQGVGNRHFFFMLDGCKNDGSARGFFNEFLKSELDPHRKVFEVVGSKMKVPDADNQLSGIGFSSTQKNTLVCRVKGSFTRTIKIVF</sequence>